<sequence>MHEACIRNAERLAVQNKDSGVVTEDSAWELHFQYLLSPSPPIPKQDYPFSILYNSWLIYKNKKNSEGTTIVPCSEDKEVKAAMS</sequence>
<accession>A0A0E9X8V2</accession>
<name>A0A0E9X8V2_ANGAN</name>
<reference evidence="1" key="1">
    <citation type="submission" date="2014-11" db="EMBL/GenBank/DDBJ databases">
        <authorList>
            <person name="Amaro Gonzalez C."/>
        </authorList>
    </citation>
    <scope>NUCLEOTIDE SEQUENCE</scope>
</reference>
<dbReference type="AlphaFoldDB" id="A0A0E9X8V2"/>
<evidence type="ECO:0000313" key="1">
    <source>
        <dbReference type="EMBL" id="JAH99039.1"/>
    </source>
</evidence>
<dbReference type="EMBL" id="GBXM01009538">
    <property type="protein sequence ID" value="JAH99039.1"/>
    <property type="molecule type" value="Transcribed_RNA"/>
</dbReference>
<reference evidence="1" key="2">
    <citation type="journal article" date="2015" name="Fish Shellfish Immunol.">
        <title>Early steps in the European eel (Anguilla anguilla)-Vibrio vulnificus interaction in the gills: Role of the RtxA13 toxin.</title>
        <authorList>
            <person name="Callol A."/>
            <person name="Pajuelo D."/>
            <person name="Ebbesson L."/>
            <person name="Teles M."/>
            <person name="MacKenzie S."/>
            <person name="Amaro C."/>
        </authorList>
    </citation>
    <scope>NUCLEOTIDE SEQUENCE</scope>
</reference>
<protein>
    <submittedName>
        <fullName evidence="1">Uncharacterized protein</fullName>
    </submittedName>
</protein>
<proteinExistence type="predicted"/>
<organism evidence="1">
    <name type="scientific">Anguilla anguilla</name>
    <name type="common">European freshwater eel</name>
    <name type="synonym">Muraena anguilla</name>
    <dbReference type="NCBI Taxonomy" id="7936"/>
    <lineage>
        <taxon>Eukaryota</taxon>
        <taxon>Metazoa</taxon>
        <taxon>Chordata</taxon>
        <taxon>Craniata</taxon>
        <taxon>Vertebrata</taxon>
        <taxon>Euteleostomi</taxon>
        <taxon>Actinopterygii</taxon>
        <taxon>Neopterygii</taxon>
        <taxon>Teleostei</taxon>
        <taxon>Anguilliformes</taxon>
        <taxon>Anguillidae</taxon>
        <taxon>Anguilla</taxon>
    </lineage>
</organism>